<comment type="caution">
    <text evidence="4">The sequence shown here is derived from an EMBL/GenBank/DDBJ whole genome shotgun (WGS) entry which is preliminary data.</text>
</comment>
<keyword evidence="1 2" id="KW-0597">Phosphoprotein</keyword>
<dbReference type="Proteomes" id="UP000521199">
    <property type="component" value="Unassembled WGS sequence"/>
</dbReference>
<sequence length="788" mass="84516">MKHDDAAPLQTLAWRSELEAWCEAFEPQLDAWVPAEVAALFERIESLASLADVLAAGEAADAAAAIAVYLCTFADADLIPDAHQRTRLRELVESLARAVAPARGKAAPERRAPSPHLFRVLHLQGGGHDDALAAALGQQRVAVSPMASLDAARLALDKALPDAVLLPADRIDALQPLLDVAARHGSAVSHRVLWAVVGLDADLTLRLHARRAGADVVLPETQPDRAAALLIAALLRRRESAYRVLVVEDDRGQAMFCESLLRHQGFEVDIASDAQTAQTLLRQRTPDLILLDIQLPDLDGIQLAQRIREQASLAHVPIVFLTGEDDLDRRAEAMAAGGDDFLAKPVRPRHLIAHVNSRIDRARQLAQPARAASVDEDLSSRVDRVRFVEAIERVRRLPGTCAAVAVVAMDQVNATAARLGFVRTGDLALQIGLAVAADYGGEGHSCSLGEFSHLVLLHAASEQGLRNEAAQLRQRLAARGWLSTSVPLKVGFSVGMARYDGCGADPDSVIAAAIEAVDGARAREDRLALRDLGADVRDTADPLRRIVAAMLSQPLTPSVGELHFRPLMPVRGTREGQFLARLMLRPPGARTAPPVAPDVHGEIASSLGVSATLDRFALRLLRHYASSAAVASRGWRVLLQVSDATLEDPMFTHWLRSDGPAPEQLLLLVPAAKLLAGSAAIAALERASQTSGWMLRLSDPAQFDAAFLRLGNPVGVMIDAPDAAALAAHWGGVTRAVREHGKFLVVAGVDQVRDLGPLFAHDVDYALGDSVGDWQPTPAFEATEPREQ</sequence>
<dbReference type="InterPro" id="IPR001789">
    <property type="entry name" value="Sig_transdc_resp-reg_receiver"/>
</dbReference>
<dbReference type="InterPro" id="IPR050595">
    <property type="entry name" value="Bact_response_regulator"/>
</dbReference>
<dbReference type="RefSeq" id="WP_183959031.1">
    <property type="nucleotide sequence ID" value="NZ_JACHHP010000001.1"/>
</dbReference>
<dbReference type="SMART" id="SM00448">
    <property type="entry name" value="REC"/>
    <property type="match status" value="1"/>
</dbReference>
<evidence type="ECO:0000313" key="5">
    <source>
        <dbReference type="Proteomes" id="UP000521199"/>
    </source>
</evidence>
<protein>
    <submittedName>
        <fullName evidence="4">DNA-binding response OmpR family regulator</fullName>
    </submittedName>
</protein>
<evidence type="ECO:0000256" key="2">
    <source>
        <dbReference type="PROSITE-ProRule" id="PRU00169"/>
    </source>
</evidence>
<dbReference type="AlphaFoldDB" id="A0A7W8FZL2"/>
<dbReference type="PROSITE" id="PS50110">
    <property type="entry name" value="RESPONSE_REGULATORY"/>
    <property type="match status" value="1"/>
</dbReference>
<dbReference type="PANTHER" id="PTHR44591:SF3">
    <property type="entry name" value="RESPONSE REGULATORY DOMAIN-CONTAINING PROTEIN"/>
    <property type="match status" value="1"/>
</dbReference>
<keyword evidence="5" id="KW-1185">Reference proteome</keyword>
<dbReference type="Gene3D" id="3.30.70.270">
    <property type="match status" value="1"/>
</dbReference>
<organism evidence="4 5">
    <name type="scientific">Chiayiivirga flava</name>
    <dbReference type="NCBI Taxonomy" id="659595"/>
    <lineage>
        <taxon>Bacteria</taxon>
        <taxon>Pseudomonadati</taxon>
        <taxon>Pseudomonadota</taxon>
        <taxon>Gammaproteobacteria</taxon>
        <taxon>Lysobacterales</taxon>
        <taxon>Lysobacteraceae</taxon>
        <taxon>Chiayiivirga</taxon>
    </lineage>
</organism>
<dbReference type="SUPFAM" id="SSF52172">
    <property type="entry name" value="CheY-like"/>
    <property type="match status" value="1"/>
</dbReference>
<dbReference type="GO" id="GO:0000160">
    <property type="term" value="P:phosphorelay signal transduction system"/>
    <property type="evidence" value="ECO:0007669"/>
    <property type="project" value="InterPro"/>
</dbReference>
<dbReference type="Gene3D" id="3.40.50.2300">
    <property type="match status" value="1"/>
</dbReference>
<proteinExistence type="predicted"/>
<dbReference type="InterPro" id="IPR043128">
    <property type="entry name" value="Rev_trsase/Diguanyl_cyclase"/>
</dbReference>
<accession>A0A7W8FZL2</accession>
<dbReference type="GO" id="GO:0003677">
    <property type="term" value="F:DNA binding"/>
    <property type="evidence" value="ECO:0007669"/>
    <property type="project" value="UniProtKB-KW"/>
</dbReference>
<name>A0A7W8FZL2_9GAMM</name>
<dbReference type="EMBL" id="JACHHP010000001">
    <property type="protein sequence ID" value="MBB5206753.1"/>
    <property type="molecule type" value="Genomic_DNA"/>
</dbReference>
<feature type="modified residue" description="4-aspartylphosphate" evidence="2">
    <location>
        <position position="292"/>
    </location>
</feature>
<gene>
    <name evidence="4" type="ORF">HNQ52_000269</name>
</gene>
<evidence type="ECO:0000313" key="4">
    <source>
        <dbReference type="EMBL" id="MBB5206753.1"/>
    </source>
</evidence>
<dbReference type="InterPro" id="IPR011006">
    <property type="entry name" value="CheY-like_superfamily"/>
</dbReference>
<dbReference type="InterPro" id="IPR029787">
    <property type="entry name" value="Nucleotide_cyclase"/>
</dbReference>
<dbReference type="Pfam" id="PF00072">
    <property type="entry name" value="Response_reg"/>
    <property type="match status" value="1"/>
</dbReference>
<dbReference type="PANTHER" id="PTHR44591">
    <property type="entry name" value="STRESS RESPONSE REGULATOR PROTEIN 1"/>
    <property type="match status" value="1"/>
</dbReference>
<dbReference type="CDD" id="cd17574">
    <property type="entry name" value="REC_OmpR"/>
    <property type="match status" value="1"/>
</dbReference>
<keyword evidence="4" id="KW-0238">DNA-binding</keyword>
<evidence type="ECO:0000259" key="3">
    <source>
        <dbReference type="PROSITE" id="PS50110"/>
    </source>
</evidence>
<evidence type="ECO:0000256" key="1">
    <source>
        <dbReference type="ARBA" id="ARBA00022553"/>
    </source>
</evidence>
<dbReference type="SUPFAM" id="SSF55073">
    <property type="entry name" value="Nucleotide cyclase"/>
    <property type="match status" value="1"/>
</dbReference>
<reference evidence="4 5" key="1">
    <citation type="submission" date="2020-08" db="EMBL/GenBank/DDBJ databases">
        <title>Genomic Encyclopedia of Type Strains, Phase IV (KMG-IV): sequencing the most valuable type-strain genomes for metagenomic binning, comparative biology and taxonomic classification.</title>
        <authorList>
            <person name="Goeker M."/>
        </authorList>
    </citation>
    <scope>NUCLEOTIDE SEQUENCE [LARGE SCALE GENOMIC DNA]</scope>
    <source>
        <strain evidence="4 5">DSM 24163</strain>
    </source>
</reference>
<feature type="domain" description="Response regulatory" evidence="3">
    <location>
        <begin position="243"/>
        <end position="359"/>
    </location>
</feature>